<evidence type="ECO:0000313" key="2">
    <source>
        <dbReference type="Proteomes" id="UP000250572"/>
    </source>
</evidence>
<evidence type="ECO:0000313" key="1">
    <source>
        <dbReference type="EMBL" id="PWA17397.1"/>
    </source>
</evidence>
<keyword evidence="2" id="KW-1185">Reference proteome</keyword>
<dbReference type="EMBL" id="NHOQ01002364">
    <property type="protein sequence ID" value="PWA17397.1"/>
    <property type="molecule type" value="Genomic_DNA"/>
</dbReference>
<evidence type="ECO:0008006" key="3">
    <source>
        <dbReference type="Google" id="ProtNLM"/>
    </source>
</evidence>
<organism evidence="1 2">
    <name type="scientific">Gambusia affinis</name>
    <name type="common">Western mosquitofish</name>
    <name type="synonym">Heterandria affinis</name>
    <dbReference type="NCBI Taxonomy" id="33528"/>
    <lineage>
        <taxon>Eukaryota</taxon>
        <taxon>Metazoa</taxon>
        <taxon>Chordata</taxon>
        <taxon>Craniata</taxon>
        <taxon>Vertebrata</taxon>
        <taxon>Euteleostomi</taxon>
        <taxon>Actinopterygii</taxon>
        <taxon>Neopterygii</taxon>
        <taxon>Teleostei</taxon>
        <taxon>Neoteleostei</taxon>
        <taxon>Acanthomorphata</taxon>
        <taxon>Ovalentaria</taxon>
        <taxon>Atherinomorphae</taxon>
        <taxon>Cyprinodontiformes</taxon>
        <taxon>Poeciliidae</taxon>
        <taxon>Poeciliinae</taxon>
        <taxon>Gambusia</taxon>
    </lineage>
</organism>
<sequence>MSICALVRHLKSPIYVYIGSDIQARDYGRRMTPREWALFTGRYETADLMLRLISKPCAEQFCDTFPLEWPLLEELVWKAQNPQTFCQRLMKLISSCPYRFFFNNKVNPVNDGVLEHMVRITTGISSPFMATACHTVCPGSPPRASLLPLNMLRRSSVRPGIVVPKVTLCKAPPPCFVPEKSRRNGNDNHLQIPKWDYKMKKIERRQQMLSALRRRSGVVFNETNLKV</sequence>
<reference evidence="1 2" key="1">
    <citation type="journal article" date="2018" name="G3 (Bethesda)">
        <title>A High-Quality Reference Genome for the Invasive Mosquitofish Gambusia affinis Using a Chicago Library.</title>
        <authorList>
            <person name="Hoffberg S.L."/>
            <person name="Troendle N.J."/>
            <person name="Glenn T.C."/>
            <person name="Mahmud O."/>
            <person name="Louha S."/>
            <person name="Chalopin D."/>
            <person name="Bennetzen J.L."/>
            <person name="Mauricio R."/>
        </authorList>
    </citation>
    <scope>NUCLEOTIDE SEQUENCE [LARGE SCALE GENOMIC DNA]</scope>
    <source>
        <strain evidence="1">NE01/NJP1002.9</strain>
        <tissue evidence="1">Muscle</tissue>
    </source>
</reference>
<gene>
    <name evidence="1" type="ORF">CCH79_00011385</name>
</gene>
<dbReference type="AlphaFoldDB" id="A0A315V2G8"/>
<name>A0A315V2G8_GAMAF</name>
<protein>
    <recommendedName>
        <fullName evidence="3">Ankyrin repeat domain 33Bb</fullName>
    </recommendedName>
</protein>
<accession>A0A315V2G8</accession>
<comment type="caution">
    <text evidence="1">The sequence shown here is derived from an EMBL/GenBank/DDBJ whole genome shotgun (WGS) entry which is preliminary data.</text>
</comment>
<dbReference type="Proteomes" id="UP000250572">
    <property type="component" value="Unassembled WGS sequence"/>
</dbReference>
<proteinExistence type="predicted"/>